<feature type="region of interest" description="Disordered" evidence="1">
    <location>
        <begin position="1"/>
        <end position="31"/>
    </location>
</feature>
<dbReference type="Gene3D" id="1.10.287.70">
    <property type="match status" value="1"/>
</dbReference>
<evidence type="ECO:0008006" key="5">
    <source>
        <dbReference type="Google" id="ProtNLM"/>
    </source>
</evidence>
<keyword evidence="2" id="KW-1133">Transmembrane helix</keyword>
<comment type="caution">
    <text evidence="3">The sequence shown here is derived from an EMBL/GenBank/DDBJ whole genome shotgun (WGS) entry which is preliminary data.</text>
</comment>
<evidence type="ECO:0000313" key="3">
    <source>
        <dbReference type="EMBL" id="TMI90366.1"/>
    </source>
</evidence>
<dbReference type="EMBL" id="VBAK01000113">
    <property type="protein sequence ID" value="TMI90366.1"/>
    <property type="molecule type" value="Genomic_DNA"/>
</dbReference>
<accession>A0A537K4A2</accession>
<feature type="compositionally biased region" description="Polar residues" evidence="1">
    <location>
        <begin position="8"/>
        <end position="17"/>
    </location>
</feature>
<feature type="transmembrane region" description="Helical" evidence="2">
    <location>
        <begin position="59"/>
        <end position="79"/>
    </location>
</feature>
<reference evidence="3 4" key="1">
    <citation type="journal article" date="2019" name="Nat. Microbiol.">
        <title>Mediterranean grassland soil C-N compound turnover is dependent on rainfall and depth, and is mediated by genomically divergent microorganisms.</title>
        <authorList>
            <person name="Diamond S."/>
            <person name="Andeer P.F."/>
            <person name="Li Z."/>
            <person name="Crits-Christoph A."/>
            <person name="Burstein D."/>
            <person name="Anantharaman K."/>
            <person name="Lane K.R."/>
            <person name="Thomas B.C."/>
            <person name="Pan C."/>
            <person name="Northen T.R."/>
            <person name="Banfield J.F."/>
        </authorList>
    </citation>
    <scope>NUCLEOTIDE SEQUENCE [LARGE SCALE GENOMIC DNA]</scope>
    <source>
        <strain evidence="3">NP_3</strain>
    </source>
</reference>
<protein>
    <recommendedName>
        <fullName evidence="5">Cytochrome aa3 subunit 4</fullName>
    </recommendedName>
</protein>
<evidence type="ECO:0000313" key="4">
    <source>
        <dbReference type="Proteomes" id="UP000318509"/>
    </source>
</evidence>
<dbReference type="AlphaFoldDB" id="A0A537K4A2"/>
<dbReference type="Proteomes" id="UP000318509">
    <property type="component" value="Unassembled WGS sequence"/>
</dbReference>
<keyword evidence="2" id="KW-0812">Transmembrane</keyword>
<evidence type="ECO:0000256" key="2">
    <source>
        <dbReference type="SAM" id="Phobius"/>
    </source>
</evidence>
<proteinExistence type="predicted"/>
<sequence length="82" mass="8443">MPDDPGAPNQSGASGRQGSLRAGWSPAKPETLPRRTLWPAVAALGIVLVMWGVVTAYVIAGVGVALLGAATIGWVGELLHER</sequence>
<keyword evidence="2" id="KW-0472">Membrane</keyword>
<organism evidence="3 4">
    <name type="scientific">Candidatus Segetimicrobium genomatis</name>
    <dbReference type="NCBI Taxonomy" id="2569760"/>
    <lineage>
        <taxon>Bacteria</taxon>
        <taxon>Bacillati</taxon>
        <taxon>Candidatus Sysuimicrobiota</taxon>
        <taxon>Candidatus Sysuimicrobiia</taxon>
        <taxon>Candidatus Sysuimicrobiales</taxon>
        <taxon>Candidatus Segetimicrobiaceae</taxon>
        <taxon>Candidatus Segetimicrobium</taxon>
    </lineage>
</organism>
<name>A0A537K4A2_9BACT</name>
<evidence type="ECO:0000256" key="1">
    <source>
        <dbReference type="SAM" id="MobiDB-lite"/>
    </source>
</evidence>
<gene>
    <name evidence="3" type="ORF">E6H00_06985</name>
</gene>